<comment type="caution">
    <text evidence="2">The sequence shown here is derived from an EMBL/GenBank/DDBJ whole genome shotgun (WGS) entry which is preliminary data.</text>
</comment>
<evidence type="ECO:0000313" key="3">
    <source>
        <dbReference type="Proteomes" id="UP000249419"/>
    </source>
</evidence>
<dbReference type="EMBL" id="PYAG01000005">
    <property type="protein sequence ID" value="RAO37417.1"/>
    <property type="molecule type" value="Genomic_DNA"/>
</dbReference>
<proteinExistence type="predicted"/>
<gene>
    <name evidence="2" type="ORF">PSN13_01399</name>
</gene>
<evidence type="ECO:0000313" key="2">
    <source>
        <dbReference type="EMBL" id="RAO37417.1"/>
    </source>
</evidence>
<feature type="compositionally biased region" description="Basic residues" evidence="1">
    <location>
        <begin position="63"/>
        <end position="72"/>
    </location>
</feature>
<evidence type="ECO:0000256" key="1">
    <source>
        <dbReference type="SAM" id="MobiDB-lite"/>
    </source>
</evidence>
<sequence length="241" mass="25418">MSSYISGTRGARPLAAGAPRSGCGPLPTRCAGGAALSAWRGEGPARSDCPGRRSPGGPSAARNARRIGRPAPRRCTSTPSSPGRSTSNGRSPVMPVWKATAGRRPSSRTWRAAPASRCAGLGAAAARRRHPAEVPDPAQRPAPARRRRPRHRPASPATAPMPACRCCSTASRSTSAPSYPSGRYCPSLGSPPDEPSTHGIAVSRHIRRRDVRHDHDRPVRVVHGRHGHTAEQGFADRRSSA</sequence>
<feature type="compositionally biased region" description="Basic residues" evidence="1">
    <location>
        <begin position="143"/>
        <end position="153"/>
    </location>
</feature>
<protein>
    <submittedName>
        <fullName evidence="2">Uncharacterized protein</fullName>
    </submittedName>
</protein>
<name>A0A328NVC5_9ACTN</name>
<feature type="compositionally biased region" description="Low complexity" evidence="1">
    <location>
        <begin position="154"/>
        <end position="181"/>
    </location>
</feature>
<feature type="compositionally biased region" description="Low complexity" evidence="1">
    <location>
        <begin position="7"/>
        <end position="22"/>
    </location>
</feature>
<reference evidence="2 3" key="1">
    <citation type="submission" date="2018-03" db="EMBL/GenBank/DDBJ databases">
        <title>Defining the species Micromonospora saelicesensis and Micromonospora noduli under the framework of genomics.</title>
        <authorList>
            <person name="Riesco R."/>
            <person name="Trujillo M.E."/>
        </authorList>
    </citation>
    <scope>NUCLEOTIDE SEQUENCE [LARGE SCALE GENOMIC DNA]</scope>
    <source>
        <strain evidence="2 3">PSN13</strain>
    </source>
</reference>
<feature type="compositionally biased region" description="Low complexity" evidence="1">
    <location>
        <begin position="73"/>
        <end position="92"/>
    </location>
</feature>
<feature type="compositionally biased region" description="Low complexity" evidence="1">
    <location>
        <begin position="112"/>
        <end position="125"/>
    </location>
</feature>
<accession>A0A328NVC5</accession>
<feature type="region of interest" description="Disordered" evidence="1">
    <location>
        <begin position="1"/>
        <end position="241"/>
    </location>
</feature>
<dbReference type="Proteomes" id="UP000249419">
    <property type="component" value="Unassembled WGS sequence"/>
</dbReference>
<dbReference type="AlphaFoldDB" id="A0A328NVC5"/>
<organism evidence="2 3">
    <name type="scientific">Micromonospora saelicesensis</name>
    <dbReference type="NCBI Taxonomy" id="285676"/>
    <lineage>
        <taxon>Bacteria</taxon>
        <taxon>Bacillati</taxon>
        <taxon>Actinomycetota</taxon>
        <taxon>Actinomycetes</taxon>
        <taxon>Micromonosporales</taxon>
        <taxon>Micromonosporaceae</taxon>
        <taxon>Micromonospora</taxon>
    </lineage>
</organism>